<dbReference type="EMBL" id="MTSE01000002">
    <property type="protein sequence ID" value="OUJ75230.1"/>
    <property type="molecule type" value="Genomic_DNA"/>
</dbReference>
<keyword evidence="3" id="KW-1185">Reference proteome</keyword>
<gene>
    <name evidence="2" type="ORF">BXP70_04175</name>
</gene>
<proteinExistence type="predicted"/>
<dbReference type="RefSeq" id="WP_086592770.1">
    <property type="nucleotide sequence ID" value="NZ_MTSE01000002.1"/>
</dbReference>
<reference evidence="2 3" key="1">
    <citation type="submission" date="2017-01" db="EMBL/GenBank/DDBJ databases">
        <title>A new Hymenobacter.</title>
        <authorList>
            <person name="Liang Y."/>
            <person name="Feng F."/>
        </authorList>
    </citation>
    <scope>NUCLEOTIDE SEQUENCE [LARGE SCALE GENOMIC DNA]</scope>
    <source>
        <strain evidence="2">MIMBbqt21</strain>
    </source>
</reference>
<comment type="caution">
    <text evidence="2">The sequence shown here is derived from an EMBL/GenBank/DDBJ whole genome shotgun (WGS) entry which is preliminary data.</text>
</comment>
<protein>
    <recommendedName>
        <fullName evidence="1">DinB-like domain-containing protein</fullName>
    </recommendedName>
</protein>
<name>A0A243WIX8_9BACT</name>
<evidence type="ECO:0000313" key="3">
    <source>
        <dbReference type="Proteomes" id="UP000194873"/>
    </source>
</evidence>
<dbReference type="Pfam" id="PF12867">
    <property type="entry name" value="DinB_2"/>
    <property type="match status" value="1"/>
</dbReference>
<dbReference type="AlphaFoldDB" id="A0A243WIX8"/>
<dbReference type="Proteomes" id="UP000194873">
    <property type="component" value="Unassembled WGS sequence"/>
</dbReference>
<dbReference type="InterPro" id="IPR034660">
    <property type="entry name" value="DinB/YfiT-like"/>
</dbReference>
<dbReference type="InterPro" id="IPR024775">
    <property type="entry name" value="DinB-like"/>
</dbReference>
<feature type="domain" description="DinB-like" evidence="1">
    <location>
        <begin position="25"/>
        <end position="154"/>
    </location>
</feature>
<evidence type="ECO:0000259" key="1">
    <source>
        <dbReference type="Pfam" id="PF12867"/>
    </source>
</evidence>
<organism evidence="2 3">
    <name type="scientific">Hymenobacter crusticola</name>
    <dbReference type="NCBI Taxonomy" id="1770526"/>
    <lineage>
        <taxon>Bacteria</taxon>
        <taxon>Pseudomonadati</taxon>
        <taxon>Bacteroidota</taxon>
        <taxon>Cytophagia</taxon>
        <taxon>Cytophagales</taxon>
        <taxon>Hymenobacteraceae</taxon>
        <taxon>Hymenobacter</taxon>
    </lineage>
</organism>
<dbReference type="Gene3D" id="1.20.120.450">
    <property type="entry name" value="dinb family like domain"/>
    <property type="match status" value="1"/>
</dbReference>
<evidence type="ECO:0000313" key="2">
    <source>
        <dbReference type="EMBL" id="OUJ75230.1"/>
    </source>
</evidence>
<dbReference type="OrthoDB" id="9814103at2"/>
<dbReference type="SUPFAM" id="SSF109854">
    <property type="entry name" value="DinB/YfiT-like putative metalloenzymes"/>
    <property type="match status" value="1"/>
</dbReference>
<sequence length="162" mass="18142">MTEIERLLDQFRRAYNGDSWAGPSLTATLQGVTAAQAASHPLAGAHSIWEIILHLETWIRTVYRRIEQNKLLGPTDAENWPSLPEATDEGAWQQAQARLGQAHEQLLARISHLRDADLSRELEPVPDYPAGTPGPYYVLLHGLVQHHLYHTGQIALLRKAFA</sequence>
<accession>A0A243WIX8</accession>